<comment type="caution">
    <text evidence="9">The sequence shown here is derived from an EMBL/GenBank/DDBJ whole genome shotgun (WGS) entry which is preliminary data.</text>
</comment>
<dbReference type="PANTHER" id="PTHR11006:SF53">
    <property type="entry name" value="PROTEIN ARGININE N-METHYLTRANSFERASE 3"/>
    <property type="match status" value="1"/>
</dbReference>
<name>A0AAV9XTL3_9CRYT</name>
<dbReference type="InterPro" id="IPR029063">
    <property type="entry name" value="SAM-dependent_MTases_sf"/>
</dbReference>
<dbReference type="EMBL" id="JAWDEY010000036">
    <property type="protein sequence ID" value="KAK6587833.1"/>
    <property type="molecule type" value="Genomic_DNA"/>
</dbReference>
<dbReference type="GO" id="GO:0005634">
    <property type="term" value="C:nucleus"/>
    <property type="evidence" value="ECO:0007669"/>
    <property type="project" value="TreeGrafter"/>
</dbReference>
<proteinExistence type="predicted"/>
<evidence type="ECO:0000256" key="3">
    <source>
        <dbReference type="ARBA" id="ARBA00022691"/>
    </source>
</evidence>
<feature type="compositionally biased region" description="Basic and acidic residues" evidence="7">
    <location>
        <begin position="1"/>
        <end position="24"/>
    </location>
</feature>
<evidence type="ECO:0000256" key="6">
    <source>
        <dbReference type="PROSITE-ProRule" id="PRU01015"/>
    </source>
</evidence>
<dbReference type="InterPro" id="IPR036236">
    <property type="entry name" value="Znf_C2H2_sf"/>
</dbReference>
<keyword evidence="10" id="KW-1185">Reference proteome</keyword>
<dbReference type="CDD" id="cd02440">
    <property type="entry name" value="AdoMet_MTases"/>
    <property type="match status" value="1"/>
</dbReference>
<keyword evidence="1 6" id="KW-0489">Methyltransferase</keyword>
<comment type="catalytic activity">
    <reaction evidence="5">
        <text>L-arginyl-[protein] + S-adenosyl-L-methionine = N(omega)-methyl-L-arginyl-[protein] + S-adenosyl-L-homocysteine + H(+)</text>
        <dbReference type="Rhea" id="RHEA:48100"/>
        <dbReference type="Rhea" id="RHEA-COMP:10532"/>
        <dbReference type="Rhea" id="RHEA-COMP:11990"/>
        <dbReference type="ChEBI" id="CHEBI:15378"/>
        <dbReference type="ChEBI" id="CHEBI:29965"/>
        <dbReference type="ChEBI" id="CHEBI:57856"/>
        <dbReference type="ChEBI" id="CHEBI:59789"/>
        <dbReference type="ChEBI" id="CHEBI:65280"/>
    </reaction>
    <physiologicalReaction direction="left-to-right" evidence="5">
        <dbReference type="Rhea" id="RHEA:48101"/>
    </physiologicalReaction>
</comment>
<dbReference type="GO" id="GO:0032259">
    <property type="term" value="P:methylation"/>
    <property type="evidence" value="ECO:0007669"/>
    <property type="project" value="UniProtKB-KW"/>
</dbReference>
<dbReference type="Pfam" id="PF22528">
    <property type="entry name" value="PRMT_C"/>
    <property type="match status" value="1"/>
</dbReference>
<evidence type="ECO:0000256" key="4">
    <source>
        <dbReference type="ARBA" id="ARBA00047384"/>
    </source>
</evidence>
<sequence length="633" mass="73225">MSMSKGERDLSQHIEIQDESRKLTNSDLEVESELGSDDTIENKGLEDAYLEYDSYLEEFSTLSEAKCLFCSYCSQLTQDVWIHMKDDHAFDFRHIMSGKDEYCQFRLINYLRMCGKNGLNVYDEYKKIKDDSLIWKDDELLVPIISDDRLILELDTVYDENNDDNFVELNEYFNDKNCSTFCYDYDSNNKNVVNEFSLEEENKMLKQKIMSLCGIISELRKNEPINNNLVKNSENIGPKSELITRKYDSNREKASEDLIKEDKQYFCSYSHLDIHREMILDQSRTDSYFNFITNEKNSDLFFRDKVVLDVGTGTGILSLFAIKSGAKLVVAVDAAKDTIQIAEKIAQKNKLDKDIRFIYGKLEEIDLYFSNENDNIDIVSLSKGSKAHAGLTPFKCDVIISEWMGYCLLYESMLYTILDARDKYLKKSNNGEYIGHIFPSSVGLQMSLADYSDQIESQINPWLNEKLYGLDLSEISPKVQSILETPYVEIVPLERLRTNDVFDLQNIPIIDISRQELMNLRQPFTINIPENRFYTSIVVSFKAIFNDKDNMSSKVVLETSPFKKPTHWKQTILHLNSPSDNCIIKAIGTLTGFISIAPKTENSRHISILLELNNVRTVNNITYSQIYNHYIMD</sequence>
<dbReference type="AlphaFoldDB" id="A0AAV9XTL3"/>
<dbReference type="Gene3D" id="2.70.160.11">
    <property type="entry name" value="Hnrnp arginine n-methyltransferase1"/>
    <property type="match status" value="1"/>
</dbReference>
<dbReference type="GO" id="GO:0035242">
    <property type="term" value="F:protein-arginine omega-N asymmetric methyltransferase activity"/>
    <property type="evidence" value="ECO:0007669"/>
    <property type="project" value="UniProtKB-EC"/>
</dbReference>
<gene>
    <name evidence="9" type="ORF">RS030_81207</name>
</gene>
<feature type="region of interest" description="Disordered" evidence="7">
    <location>
        <begin position="1"/>
        <end position="36"/>
    </location>
</feature>
<dbReference type="Gene3D" id="3.40.50.150">
    <property type="entry name" value="Vaccinia Virus protein VP39"/>
    <property type="match status" value="1"/>
</dbReference>
<evidence type="ECO:0000256" key="2">
    <source>
        <dbReference type="ARBA" id="ARBA00022679"/>
    </source>
</evidence>
<dbReference type="Proteomes" id="UP001311799">
    <property type="component" value="Unassembled WGS sequence"/>
</dbReference>
<comment type="catalytic activity">
    <reaction evidence="4">
        <text>L-arginyl-[protein] + 2 S-adenosyl-L-methionine = N(omega),N(omega)-dimethyl-L-arginyl-[protein] + 2 S-adenosyl-L-homocysteine + 2 H(+)</text>
        <dbReference type="Rhea" id="RHEA:48096"/>
        <dbReference type="Rhea" id="RHEA-COMP:10532"/>
        <dbReference type="Rhea" id="RHEA-COMP:11991"/>
        <dbReference type="ChEBI" id="CHEBI:15378"/>
        <dbReference type="ChEBI" id="CHEBI:29965"/>
        <dbReference type="ChEBI" id="CHEBI:57856"/>
        <dbReference type="ChEBI" id="CHEBI:59789"/>
        <dbReference type="ChEBI" id="CHEBI:61897"/>
        <dbReference type="EC" id="2.1.1.319"/>
    </reaction>
    <physiologicalReaction direction="left-to-right" evidence="4">
        <dbReference type="Rhea" id="RHEA:48097"/>
    </physiologicalReaction>
</comment>
<dbReference type="PANTHER" id="PTHR11006">
    <property type="entry name" value="PROTEIN ARGININE N-METHYLTRANSFERASE"/>
    <property type="match status" value="1"/>
</dbReference>
<dbReference type="Pfam" id="PF06325">
    <property type="entry name" value="PrmA"/>
    <property type="match status" value="1"/>
</dbReference>
<evidence type="ECO:0000256" key="5">
    <source>
        <dbReference type="ARBA" id="ARBA00049303"/>
    </source>
</evidence>
<dbReference type="InterPro" id="IPR025799">
    <property type="entry name" value="Arg_MeTrfase"/>
</dbReference>
<evidence type="ECO:0000313" key="10">
    <source>
        <dbReference type="Proteomes" id="UP001311799"/>
    </source>
</evidence>
<keyword evidence="3 6" id="KW-0949">S-adenosyl-L-methionine</keyword>
<accession>A0AAV9XTL3</accession>
<dbReference type="PROSITE" id="PS51678">
    <property type="entry name" value="SAM_MT_PRMT"/>
    <property type="match status" value="1"/>
</dbReference>
<dbReference type="InterPro" id="IPR055135">
    <property type="entry name" value="PRMT_dom"/>
</dbReference>
<evidence type="ECO:0000259" key="8">
    <source>
        <dbReference type="Pfam" id="PF22528"/>
    </source>
</evidence>
<dbReference type="GO" id="GO:0042054">
    <property type="term" value="F:histone methyltransferase activity"/>
    <property type="evidence" value="ECO:0007669"/>
    <property type="project" value="TreeGrafter"/>
</dbReference>
<organism evidence="9 10">
    <name type="scientific">Cryptosporidium xiaoi</name>
    <dbReference type="NCBI Taxonomy" id="659607"/>
    <lineage>
        <taxon>Eukaryota</taxon>
        <taxon>Sar</taxon>
        <taxon>Alveolata</taxon>
        <taxon>Apicomplexa</taxon>
        <taxon>Conoidasida</taxon>
        <taxon>Coccidia</taxon>
        <taxon>Eucoccidiorida</taxon>
        <taxon>Eimeriorina</taxon>
        <taxon>Cryptosporidiidae</taxon>
        <taxon>Cryptosporidium</taxon>
    </lineage>
</organism>
<evidence type="ECO:0000256" key="1">
    <source>
        <dbReference type="ARBA" id="ARBA00022603"/>
    </source>
</evidence>
<evidence type="ECO:0000256" key="7">
    <source>
        <dbReference type="SAM" id="MobiDB-lite"/>
    </source>
</evidence>
<protein>
    <submittedName>
        <fullName evidence="9">Arginine N-methyltransferase</fullName>
    </submittedName>
</protein>
<dbReference type="SUPFAM" id="SSF57667">
    <property type="entry name" value="beta-beta-alpha zinc fingers"/>
    <property type="match status" value="1"/>
</dbReference>
<dbReference type="SUPFAM" id="SSF53335">
    <property type="entry name" value="S-adenosyl-L-methionine-dependent methyltransferases"/>
    <property type="match status" value="1"/>
</dbReference>
<evidence type="ECO:0000313" key="9">
    <source>
        <dbReference type="EMBL" id="KAK6587833.1"/>
    </source>
</evidence>
<keyword evidence="2 6" id="KW-0808">Transferase</keyword>
<reference evidence="9 10" key="1">
    <citation type="submission" date="2023-10" db="EMBL/GenBank/DDBJ databases">
        <title>Comparative genomics analysis reveals potential genetic determinants of host preference in Cryptosporidium xiaoi.</title>
        <authorList>
            <person name="Xiao L."/>
            <person name="Li J."/>
        </authorList>
    </citation>
    <scope>NUCLEOTIDE SEQUENCE [LARGE SCALE GENOMIC DNA]</scope>
    <source>
        <strain evidence="9 10">52996</strain>
    </source>
</reference>
<feature type="domain" description="Protein arginine N-methyltransferase" evidence="8">
    <location>
        <begin position="454"/>
        <end position="612"/>
    </location>
</feature>